<keyword evidence="5" id="KW-1185">Reference proteome</keyword>
<dbReference type="InterPro" id="IPR000757">
    <property type="entry name" value="Beta-glucanase-like"/>
</dbReference>
<name>A0ABR3PPZ2_9PEZI</name>
<evidence type="ECO:0000313" key="4">
    <source>
        <dbReference type="EMBL" id="KAL1311626.1"/>
    </source>
</evidence>
<protein>
    <recommendedName>
        <fullName evidence="3">GH16 domain-containing protein</fullName>
    </recommendedName>
</protein>
<comment type="caution">
    <text evidence="4">The sequence shown here is derived from an EMBL/GenBank/DDBJ whole genome shotgun (WGS) entry which is preliminary data.</text>
</comment>
<dbReference type="Proteomes" id="UP001562354">
    <property type="component" value="Unassembled WGS sequence"/>
</dbReference>
<evidence type="ECO:0000256" key="2">
    <source>
        <dbReference type="SAM" id="SignalP"/>
    </source>
</evidence>
<organism evidence="4 5">
    <name type="scientific">Neodothiora populina</name>
    <dbReference type="NCBI Taxonomy" id="2781224"/>
    <lineage>
        <taxon>Eukaryota</taxon>
        <taxon>Fungi</taxon>
        <taxon>Dikarya</taxon>
        <taxon>Ascomycota</taxon>
        <taxon>Pezizomycotina</taxon>
        <taxon>Dothideomycetes</taxon>
        <taxon>Dothideomycetidae</taxon>
        <taxon>Dothideales</taxon>
        <taxon>Dothioraceae</taxon>
        <taxon>Neodothiora</taxon>
    </lineage>
</organism>
<dbReference type="InterPro" id="IPR013320">
    <property type="entry name" value="ConA-like_dom_sf"/>
</dbReference>
<dbReference type="EMBL" id="JBFMKM010000001">
    <property type="protein sequence ID" value="KAL1311626.1"/>
    <property type="molecule type" value="Genomic_DNA"/>
</dbReference>
<dbReference type="SUPFAM" id="SSF49899">
    <property type="entry name" value="Concanavalin A-like lectins/glucanases"/>
    <property type="match status" value="1"/>
</dbReference>
<reference evidence="4 5" key="1">
    <citation type="submission" date="2024-07" db="EMBL/GenBank/DDBJ databases">
        <title>Draft sequence of the Neodothiora populina.</title>
        <authorList>
            <person name="Drown D.D."/>
            <person name="Schuette U.S."/>
            <person name="Buechlein A.B."/>
            <person name="Rusch D.R."/>
            <person name="Winton L.W."/>
            <person name="Adams G.A."/>
        </authorList>
    </citation>
    <scope>NUCLEOTIDE SEQUENCE [LARGE SCALE GENOMIC DNA]</scope>
    <source>
        <strain evidence="4 5">CPC 39397</strain>
    </source>
</reference>
<dbReference type="CDD" id="cd02181">
    <property type="entry name" value="GH16_fungal_Lam16A_glucanase"/>
    <property type="match status" value="1"/>
</dbReference>
<dbReference type="PANTHER" id="PTHR10963">
    <property type="entry name" value="GLYCOSYL HYDROLASE-RELATED"/>
    <property type="match status" value="1"/>
</dbReference>
<evidence type="ECO:0000256" key="1">
    <source>
        <dbReference type="SAM" id="MobiDB-lite"/>
    </source>
</evidence>
<dbReference type="PROSITE" id="PS51762">
    <property type="entry name" value="GH16_2"/>
    <property type="match status" value="1"/>
</dbReference>
<dbReference type="GeneID" id="95975439"/>
<feature type="region of interest" description="Disordered" evidence="1">
    <location>
        <begin position="336"/>
        <end position="508"/>
    </location>
</feature>
<evidence type="ECO:0000313" key="5">
    <source>
        <dbReference type="Proteomes" id="UP001562354"/>
    </source>
</evidence>
<feature type="domain" description="GH16" evidence="3">
    <location>
        <begin position="19"/>
        <end position="286"/>
    </location>
</feature>
<proteinExistence type="predicted"/>
<feature type="compositionally biased region" description="Low complexity" evidence="1">
    <location>
        <begin position="336"/>
        <end position="497"/>
    </location>
</feature>
<dbReference type="Gene3D" id="2.60.120.200">
    <property type="match status" value="1"/>
</dbReference>
<dbReference type="RefSeq" id="XP_069204475.1">
    <property type="nucleotide sequence ID" value="XM_069340962.1"/>
</dbReference>
<sequence>MSSALKMPLFTFLFSLLFIDFSIAGYVLEDDYSPSKFFDMFSFFTWDDPTHGFVKYVDRPTAASSGFISTTGESIYIGADYENITPNGRPSVRLTSNKAYNAGSLIVLDLSHMPGGICGTWPAFWMVGPDWPSSGEIDIIEGVNLQSANSMALHTNDGCSITNNGNFTGSINTDDCYVQAADQSYNAGCSISSSNSDSYGTDFNGIGGGVYAVEWTEAAINIWFFTRYQIPSDIAAGNPSPSAEWGTPTAQFQGGCDIPEFFHDNQIVFDLTFCGDWAGNVWESSTCSGMAPRCDDYVANNPAAFKNAYWSINSLQVFQYSDVASPVTSSAAASSTSAEAQSSSLPVYPTSTAGSSTSSERSSSSSTSSAAMSSESSSQTSSSQTSSSSSDPSSTSSGSSGSSTSTGTSSSSSSDRSSSSATGTSSRSSSSSNSSSSPSSSSPSLSSSSSSSSSGSSSVSTSATASSSRVSSSAASSSASRSTGTSASTSRSSAPTPNLAGDGGNSVPTSVAEMLAKVEALADDWSSTAPAVWQDNVNELEDTLEVAASQAAAVSAKLRQNQRRHLLHHKRRLSGHF</sequence>
<feature type="signal peptide" evidence="2">
    <location>
        <begin position="1"/>
        <end position="24"/>
    </location>
</feature>
<dbReference type="InterPro" id="IPR050546">
    <property type="entry name" value="Glycosyl_Hydrlase_16"/>
</dbReference>
<feature type="chain" id="PRO_5046853893" description="GH16 domain-containing protein" evidence="2">
    <location>
        <begin position="25"/>
        <end position="577"/>
    </location>
</feature>
<evidence type="ECO:0000259" key="3">
    <source>
        <dbReference type="PROSITE" id="PS51762"/>
    </source>
</evidence>
<keyword evidence="2" id="KW-0732">Signal</keyword>
<accession>A0ABR3PPZ2</accession>
<gene>
    <name evidence="4" type="ORF">AAFC00_001736</name>
</gene>
<dbReference type="Pfam" id="PF26113">
    <property type="entry name" value="GH16_XgeA"/>
    <property type="match status" value="1"/>
</dbReference>
<dbReference type="PANTHER" id="PTHR10963:SF24">
    <property type="entry name" value="GLYCOSIDASE C21B10.07-RELATED"/>
    <property type="match status" value="1"/>
</dbReference>